<reference evidence="4" key="1">
    <citation type="journal article" date="2014" name="Int. J. Syst. Evol. Microbiol.">
        <title>Complete genome sequence of Corynebacterium casei LMG S-19264T (=DSM 44701T), isolated from a smear-ripened cheese.</title>
        <authorList>
            <consortium name="US DOE Joint Genome Institute (JGI-PGF)"/>
            <person name="Walter F."/>
            <person name="Albersmeier A."/>
            <person name="Kalinowski J."/>
            <person name="Ruckert C."/>
        </authorList>
    </citation>
    <scope>NUCLEOTIDE SEQUENCE</scope>
    <source>
        <strain evidence="4">CGMCC 1.15320</strain>
    </source>
</reference>
<dbReference type="InterPro" id="IPR043128">
    <property type="entry name" value="Rev_trsase/Diguanyl_cyclase"/>
</dbReference>
<gene>
    <name evidence="4" type="ORF">GCM10011385_11250</name>
</gene>
<feature type="domain" description="GGDEF" evidence="3">
    <location>
        <begin position="354"/>
        <end position="482"/>
    </location>
</feature>
<dbReference type="GO" id="GO:0052621">
    <property type="term" value="F:diguanylate cyclase activity"/>
    <property type="evidence" value="ECO:0007669"/>
    <property type="project" value="UniProtKB-EC"/>
</dbReference>
<dbReference type="PANTHER" id="PTHR45138">
    <property type="entry name" value="REGULATORY COMPONENTS OF SENSORY TRANSDUCTION SYSTEM"/>
    <property type="match status" value="1"/>
</dbReference>
<dbReference type="EC" id="2.7.7.65" evidence="1"/>
<accession>A0A916RMA4</accession>
<proteinExistence type="predicted"/>
<dbReference type="InterPro" id="IPR050469">
    <property type="entry name" value="Diguanylate_Cyclase"/>
</dbReference>
<dbReference type="Gene3D" id="3.30.70.270">
    <property type="match status" value="1"/>
</dbReference>
<dbReference type="Gene3D" id="3.30.450.20">
    <property type="entry name" value="PAS domain"/>
    <property type="match status" value="1"/>
</dbReference>
<organism evidence="4 5">
    <name type="scientific">Nitratireductor aestuarii</name>
    <dbReference type="NCBI Taxonomy" id="1735103"/>
    <lineage>
        <taxon>Bacteria</taxon>
        <taxon>Pseudomonadati</taxon>
        <taxon>Pseudomonadota</taxon>
        <taxon>Alphaproteobacteria</taxon>
        <taxon>Hyphomicrobiales</taxon>
        <taxon>Phyllobacteriaceae</taxon>
        <taxon>Nitratireductor</taxon>
    </lineage>
</organism>
<evidence type="ECO:0000313" key="5">
    <source>
        <dbReference type="Proteomes" id="UP000636264"/>
    </source>
</evidence>
<dbReference type="NCBIfam" id="TIGR00254">
    <property type="entry name" value="GGDEF"/>
    <property type="match status" value="1"/>
</dbReference>
<dbReference type="SMART" id="SM00267">
    <property type="entry name" value="GGDEF"/>
    <property type="match status" value="1"/>
</dbReference>
<dbReference type="SUPFAM" id="SSF55073">
    <property type="entry name" value="Nucleotide cyclase"/>
    <property type="match status" value="1"/>
</dbReference>
<dbReference type="RefSeq" id="WP_188719961.1">
    <property type="nucleotide sequence ID" value="NZ_BMIF01000002.1"/>
</dbReference>
<dbReference type="PANTHER" id="PTHR45138:SF9">
    <property type="entry name" value="DIGUANYLATE CYCLASE DGCM-RELATED"/>
    <property type="match status" value="1"/>
</dbReference>
<dbReference type="InterPro" id="IPR000160">
    <property type="entry name" value="GGDEF_dom"/>
</dbReference>
<dbReference type="Proteomes" id="UP000636264">
    <property type="component" value="Unassembled WGS sequence"/>
</dbReference>
<comment type="catalytic activity">
    <reaction evidence="2">
        <text>2 GTP = 3',3'-c-di-GMP + 2 diphosphate</text>
        <dbReference type="Rhea" id="RHEA:24898"/>
        <dbReference type="ChEBI" id="CHEBI:33019"/>
        <dbReference type="ChEBI" id="CHEBI:37565"/>
        <dbReference type="ChEBI" id="CHEBI:58805"/>
        <dbReference type="EC" id="2.7.7.65"/>
    </reaction>
</comment>
<comment type="caution">
    <text evidence="4">The sequence shown here is derived from an EMBL/GenBank/DDBJ whole genome shotgun (WGS) entry which is preliminary data.</text>
</comment>
<evidence type="ECO:0000259" key="3">
    <source>
        <dbReference type="PROSITE" id="PS50887"/>
    </source>
</evidence>
<dbReference type="Pfam" id="PF00990">
    <property type="entry name" value="GGDEF"/>
    <property type="match status" value="1"/>
</dbReference>
<dbReference type="EMBL" id="BMIF01000002">
    <property type="protein sequence ID" value="GGA59299.1"/>
    <property type="molecule type" value="Genomic_DNA"/>
</dbReference>
<evidence type="ECO:0000313" key="4">
    <source>
        <dbReference type="EMBL" id="GGA59299.1"/>
    </source>
</evidence>
<keyword evidence="5" id="KW-1185">Reference proteome</keyword>
<dbReference type="PROSITE" id="PS50887">
    <property type="entry name" value="GGDEF"/>
    <property type="match status" value="1"/>
</dbReference>
<protein>
    <recommendedName>
        <fullName evidence="1">diguanylate cyclase</fullName>
        <ecNumber evidence="1">2.7.7.65</ecNumber>
    </recommendedName>
</protein>
<dbReference type="InterPro" id="IPR029787">
    <property type="entry name" value="Nucleotide_cyclase"/>
</dbReference>
<evidence type="ECO:0000256" key="2">
    <source>
        <dbReference type="ARBA" id="ARBA00034247"/>
    </source>
</evidence>
<evidence type="ECO:0000256" key="1">
    <source>
        <dbReference type="ARBA" id="ARBA00012528"/>
    </source>
</evidence>
<name>A0A916RMA4_9HYPH</name>
<dbReference type="InterPro" id="IPR035965">
    <property type="entry name" value="PAS-like_dom_sf"/>
</dbReference>
<reference evidence="4" key="2">
    <citation type="submission" date="2020-09" db="EMBL/GenBank/DDBJ databases">
        <authorList>
            <person name="Sun Q."/>
            <person name="Zhou Y."/>
        </authorList>
    </citation>
    <scope>NUCLEOTIDE SEQUENCE</scope>
    <source>
        <strain evidence="4">CGMCC 1.15320</strain>
    </source>
</reference>
<sequence>MGIHPISHDSDKVFELAPISLWLEDYSGLRKLFEEWWAQGITDLKAFLREDISRLHLCTQQIQVLQVNQKTLSLYEARDLAHLVENLGTIFGGDMLEPHIEEMVQLWNGSLIFESNTINHSLSGKQMHIQLKGRILPGYEQSWDRVLLSIEDVTAREEARAGLERQRSYAEGLFEHSPVSLWVEDFSAIKRLMDEVRERGITDFRVFTDVHPEFVERCMSEIKVLDVNKETLSLFLAPDKKTLLQNLQSVLRSEMITQFREQLIELWNGSLFQRREVVNYALDGSERHLLMQLSVLPGYEEDWSLVQIAMTDITARKKAEAYLEYLGNHDVLTQLYNRAYYVNELKRLERKGESPVSIIYIDLNNLKLVNDRWGHDTGDGLLRRIGEILNKAVAYPSHAARIGGDEFAVVMPFVDEAGAEKMVEDILKLVELNNQYYSQMELNFSIGCATSQPGERLTAVARRADLLMYENKRAKDAAAGTA</sequence>
<dbReference type="AlphaFoldDB" id="A0A916RMA4"/>
<dbReference type="CDD" id="cd01949">
    <property type="entry name" value="GGDEF"/>
    <property type="match status" value="1"/>
</dbReference>
<dbReference type="SUPFAM" id="SSF55785">
    <property type="entry name" value="PYP-like sensor domain (PAS domain)"/>
    <property type="match status" value="1"/>
</dbReference>